<protein>
    <submittedName>
        <fullName evidence="2">Uncharacterized protein</fullName>
    </submittedName>
</protein>
<feature type="region of interest" description="Disordered" evidence="1">
    <location>
        <begin position="180"/>
        <end position="249"/>
    </location>
</feature>
<sequence>MLLRNTLNTLTRGQKLTLINKITRETFDSESDKIKREILLALEQLREEIAEAAQRGERTPEEYLDAIDAVPALLDRLLNEVALQTGWWFTVIGGGPDPADNGNIRTGSFHVGQNAHKRNFEDEYTHFSVDPKDTHACRSTFDENVIAPYGRFLKSLFSPEIRAQRACNQADLQALKATFNSEEQEPSPGSPAVPSPAAPPLPPSSSILPSSTGSNCTDPQITLSTPVMGTTPTPGAGLDSELSNEGNPHMSRVDTAKVIESTATDDLEAPDSGGLEPDVFNDAGFGHSYYMMRSTEQDRFEYDLLLGRAGFAREDEDEGFPFMDGICLERNGADLSFTPQSFQLPLDQSLQRELPLLPHWYQRDEHDDRGSDEESSQPVTMLSHDIDSTTLPAVPNAIKDQRQNADGNDKRRKHHAIEAMEGSEGLSTITPDGNKEDSEVRTSKRARKPAAPRQAIAVGWLPSAVQYLTDNALGSEWMDLLVSWQALEARMSLSQAGSPGKGWMGAIASRPATLSVWLSNRRYNVYPGLPTSFSTELLTWWNAMQPDWRRSETGPLPMKNYCRPLDKALRKGGQNGIVTVLIGLMWWGQGTLPAEEAALWKAMVADVHACIKAMMPCFVEA</sequence>
<name>A0A284SBW0_ARMOS</name>
<evidence type="ECO:0000313" key="3">
    <source>
        <dbReference type="Proteomes" id="UP000219338"/>
    </source>
</evidence>
<dbReference type="OMA" id="CMWGWDL"/>
<dbReference type="Proteomes" id="UP000219338">
    <property type="component" value="Unassembled WGS sequence"/>
</dbReference>
<reference evidence="3" key="1">
    <citation type="journal article" date="2017" name="Nat. Ecol. Evol.">
        <title>Genome expansion and lineage-specific genetic innovations in the forest pathogenic fungi Armillaria.</title>
        <authorList>
            <person name="Sipos G."/>
            <person name="Prasanna A.N."/>
            <person name="Walter M.C."/>
            <person name="O'Connor E."/>
            <person name="Balint B."/>
            <person name="Krizsan K."/>
            <person name="Kiss B."/>
            <person name="Hess J."/>
            <person name="Varga T."/>
            <person name="Slot J."/>
            <person name="Riley R."/>
            <person name="Boka B."/>
            <person name="Rigling D."/>
            <person name="Barry K."/>
            <person name="Lee J."/>
            <person name="Mihaltcheva S."/>
            <person name="LaButti K."/>
            <person name="Lipzen A."/>
            <person name="Waldron R."/>
            <person name="Moloney N.M."/>
            <person name="Sperisen C."/>
            <person name="Kredics L."/>
            <person name="Vagvoelgyi C."/>
            <person name="Patrignani A."/>
            <person name="Fitzpatrick D."/>
            <person name="Nagy I."/>
            <person name="Doyle S."/>
            <person name="Anderson J.B."/>
            <person name="Grigoriev I.V."/>
            <person name="Gueldener U."/>
            <person name="Muensterkoetter M."/>
            <person name="Nagy L.G."/>
        </authorList>
    </citation>
    <scope>NUCLEOTIDE SEQUENCE [LARGE SCALE GENOMIC DNA]</scope>
    <source>
        <strain evidence="3">C18/9</strain>
    </source>
</reference>
<feature type="compositionally biased region" description="Polar residues" evidence="1">
    <location>
        <begin position="215"/>
        <end position="233"/>
    </location>
</feature>
<feature type="compositionally biased region" description="Pro residues" evidence="1">
    <location>
        <begin position="188"/>
        <end position="203"/>
    </location>
</feature>
<keyword evidence="3" id="KW-1185">Reference proteome</keyword>
<evidence type="ECO:0000313" key="2">
    <source>
        <dbReference type="EMBL" id="SJL18493.1"/>
    </source>
</evidence>
<dbReference type="STRING" id="47428.A0A284SBW0"/>
<evidence type="ECO:0000256" key="1">
    <source>
        <dbReference type="SAM" id="MobiDB-lite"/>
    </source>
</evidence>
<feature type="region of interest" description="Disordered" evidence="1">
    <location>
        <begin position="386"/>
        <end position="452"/>
    </location>
</feature>
<feature type="compositionally biased region" description="Basic and acidic residues" evidence="1">
    <location>
        <begin position="399"/>
        <end position="409"/>
    </location>
</feature>
<dbReference type="OrthoDB" id="2803783at2759"/>
<feature type="compositionally biased region" description="Basic and acidic residues" evidence="1">
    <location>
        <begin position="433"/>
        <end position="442"/>
    </location>
</feature>
<feature type="compositionally biased region" description="Low complexity" evidence="1">
    <location>
        <begin position="204"/>
        <end position="214"/>
    </location>
</feature>
<dbReference type="EMBL" id="FUEG01000061">
    <property type="protein sequence ID" value="SJL18493.1"/>
    <property type="molecule type" value="Genomic_DNA"/>
</dbReference>
<accession>A0A284SBW0</accession>
<gene>
    <name evidence="2" type="ORF">ARMOST_22083</name>
</gene>
<organism evidence="2 3">
    <name type="scientific">Armillaria ostoyae</name>
    <name type="common">Armillaria root rot fungus</name>
    <dbReference type="NCBI Taxonomy" id="47428"/>
    <lineage>
        <taxon>Eukaryota</taxon>
        <taxon>Fungi</taxon>
        <taxon>Dikarya</taxon>
        <taxon>Basidiomycota</taxon>
        <taxon>Agaricomycotina</taxon>
        <taxon>Agaricomycetes</taxon>
        <taxon>Agaricomycetidae</taxon>
        <taxon>Agaricales</taxon>
        <taxon>Marasmiineae</taxon>
        <taxon>Physalacriaceae</taxon>
        <taxon>Armillaria</taxon>
    </lineage>
</organism>
<dbReference type="AlphaFoldDB" id="A0A284SBW0"/>
<proteinExistence type="predicted"/>